<evidence type="ECO:0000313" key="2">
    <source>
        <dbReference type="EMBL" id="MBW8638631.1"/>
    </source>
</evidence>
<proteinExistence type="predicted"/>
<comment type="caution">
    <text evidence="2">The sequence shown here is derived from an EMBL/GenBank/DDBJ whole genome shotgun (WGS) entry which is preliminary data.</text>
</comment>
<dbReference type="Proteomes" id="UP001196509">
    <property type="component" value="Unassembled WGS sequence"/>
</dbReference>
<evidence type="ECO:0000313" key="3">
    <source>
        <dbReference type="Proteomes" id="UP001196509"/>
    </source>
</evidence>
<dbReference type="EMBL" id="JAICBX010000002">
    <property type="protein sequence ID" value="MBW8638631.1"/>
    <property type="molecule type" value="Genomic_DNA"/>
</dbReference>
<keyword evidence="3" id="KW-1185">Reference proteome</keyword>
<dbReference type="AlphaFoldDB" id="A0AAE3D290"/>
<gene>
    <name evidence="2" type="ORF">K1W69_15655</name>
</gene>
<feature type="chain" id="PRO_5042027230" evidence="1">
    <location>
        <begin position="24"/>
        <end position="178"/>
    </location>
</feature>
<accession>A0AAE3D290</accession>
<sequence>MKLRHILALSTTLALTTGGASYAMEISDIVPASGDTLVVYKQTGDWTVYSDADRGSCLIERSDDDGNAMQMGMTKDLSAVYVGVFTQKDAKIDPQTPIAIAVDGKVYAGESYGVRSGQLKGNYSGGYVLSNDPGFVDAIAKGHELLAFPDKPWFFIIDLTGTFKAIDAAKECHKSLVN</sequence>
<feature type="signal peptide" evidence="1">
    <location>
        <begin position="1"/>
        <end position="23"/>
    </location>
</feature>
<protein>
    <submittedName>
        <fullName evidence="2">Uncharacterized protein</fullName>
    </submittedName>
</protein>
<dbReference type="RefSeq" id="WP_220229234.1">
    <property type="nucleotide sequence ID" value="NZ_JAICBX010000002.1"/>
</dbReference>
<organism evidence="2 3">
    <name type="scientific">Flavimaribacter sediminis</name>
    <dbReference type="NCBI Taxonomy" id="2865987"/>
    <lineage>
        <taxon>Bacteria</taxon>
        <taxon>Pseudomonadati</taxon>
        <taxon>Pseudomonadota</taxon>
        <taxon>Alphaproteobacteria</taxon>
        <taxon>Hyphomicrobiales</taxon>
        <taxon>Rhizobiaceae</taxon>
        <taxon>Flavimaribacter</taxon>
    </lineage>
</organism>
<reference evidence="2" key="1">
    <citation type="submission" date="2021-08" db="EMBL/GenBank/DDBJ databases">
        <title>Hoeflea bacterium WL0058 sp. nov., isolated from the sediment.</title>
        <authorList>
            <person name="Wang L."/>
            <person name="Zhang D."/>
        </authorList>
    </citation>
    <scope>NUCLEOTIDE SEQUENCE</scope>
    <source>
        <strain evidence="2">WL0058</strain>
    </source>
</reference>
<evidence type="ECO:0000256" key="1">
    <source>
        <dbReference type="SAM" id="SignalP"/>
    </source>
</evidence>
<name>A0AAE3D290_9HYPH</name>
<keyword evidence="1" id="KW-0732">Signal</keyword>